<evidence type="ECO:0000313" key="4">
    <source>
        <dbReference type="Proteomes" id="UP000289859"/>
    </source>
</evidence>
<evidence type="ECO:0000313" key="3">
    <source>
        <dbReference type="EMBL" id="RXG22954.1"/>
    </source>
</evidence>
<keyword evidence="1" id="KW-0732">Signal</keyword>
<feature type="chain" id="PRO_5020593448" description="DUF2059 domain-containing protein" evidence="1">
    <location>
        <begin position="23"/>
        <end position="148"/>
    </location>
</feature>
<evidence type="ECO:0000256" key="1">
    <source>
        <dbReference type="SAM" id="SignalP"/>
    </source>
</evidence>
<comment type="caution">
    <text evidence="3">The sequence shown here is derived from an EMBL/GenBank/DDBJ whole genome shotgun (WGS) entry which is preliminary data.</text>
</comment>
<dbReference type="Proteomes" id="UP000289859">
    <property type="component" value="Unassembled WGS sequence"/>
</dbReference>
<keyword evidence="4" id="KW-1185">Reference proteome</keyword>
<dbReference type="AlphaFoldDB" id="A0A4Q0P8A9"/>
<reference evidence="3 4" key="1">
    <citation type="submission" date="2018-07" db="EMBL/GenBank/DDBJ databases">
        <title>Leeuwenhoekiella genomics.</title>
        <authorList>
            <person name="Tahon G."/>
            <person name="Willems A."/>
        </authorList>
    </citation>
    <scope>NUCLEOTIDE SEQUENCE [LARGE SCALE GENOMIC DNA]</scope>
    <source>
        <strain evidence="3 4">LMG 29608</strain>
    </source>
</reference>
<proteinExistence type="predicted"/>
<dbReference type="Pfam" id="PF09832">
    <property type="entry name" value="DUF2059"/>
    <property type="match status" value="1"/>
</dbReference>
<dbReference type="InterPro" id="IPR018637">
    <property type="entry name" value="DUF2059"/>
</dbReference>
<dbReference type="RefSeq" id="WP_128765166.1">
    <property type="nucleotide sequence ID" value="NZ_JBHUOO010000003.1"/>
</dbReference>
<dbReference type="OrthoDB" id="1143459at2"/>
<name>A0A4Q0P8A9_9FLAO</name>
<gene>
    <name evidence="3" type="ORF">DSM02_1672</name>
</gene>
<sequence length="148" mass="16588">MKKLIFTALLITSFALNTQAQDADPYKDTLKEMLVASGSMGTFQVAIKQVFNMYKQQKPGVPDEVWGELESSFSKTSINDLAEMLTPVYKKSLTQSDLQAIIDFYQTPAGKKFAEKTPDITQESMQVGQEWGMKLGKEVMGKLKEKGY</sequence>
<protein>
    <recommendedName>
        <fullName evidence="2">DUF2059 domain-containing protein</fullName>
    </recommendedName>
</protein>
<dbReference type="EMBL" id="QOVK01000005">
    <property type="protein sequence ID" value="RXG22954.1"/>
    <property type="molecule type" value="Genomic_DNA"/>
</dbReference>
<accession>A0A4Q0P8A9</accession>
<evidence type="ECO:0000259" key="2">
    <source>
        <dbReference type="Pfam" id="PF09832"/>
    </source>
</evidence>
<feature type="domain" description="DUF2059" evidence="2">
    <location>
        <begin position="80"/>
        <end position="136"/>
    </location>
</feature>
<feature type="signal peptide" evidence="1">
    <location>
        <begin position="1"/>
        <end position="22"/>
    </location>
</feature>
<organism evidence="3 4">
    <name type="scientific">Leeuwenhoekiella polynyae</name>
    <dbReference type="NCBI Taxonomy" id="1550906"/>
    <lineage>
        <taxon>Bacteria</taxon>
        <taxon>Pseudomonadati</taxon>
        <taxon>Bacteroidota</taxon>
        <taxon>Flavobacteriia</taxon>
        <taxon>Flavobacteriales</taxon>
        <taxon>Flavobacteriaceae</taxon>
        <taxon>Leeuwenhoekiella</taxon>
    </lineage>
</organism>